<reference evidence="2" key="1">
    <citation type="submission" date="2017-02" db="EMBL/GenBank/DDBJ databases">
        <authorList>
            <person name="Varghese N."/>
            <person name="Submissions S."/>
        </authorList>
    </citation>
    <scope>NUCLEOTIDE SEQUENCE [LARGE SCALE GENOMIC DNA]</scope>
    <source>
        <strain evidence="2">DSM 24967</strain>
    </source>
</reference>
<evidence type="ECO:0008006" key="3">
    <source>
        <dbReference type="Google" id="ProtNLM"/>
    </source>
</evidence>
<keyword evidence="2" id="KW-1185">Reference proteome</keyword>
<protein>
    <recommendedName>
        <fullName evidence="3">Lipoprotein</fullName>
    </recommendedName>
</protein>
<organism evidence="1 2">
    <name type="scientific">Parabacteroides chartae</name>
    <dbReference type="NCBI Taxonomy" id="1037355"/>
    <lineage>
        <taxon>Bacteria</taxon>
        <taxon>Pseudomonadati</taxon>
        <taxon>Bacteroidota</taxon>
        <taxon>Bacteroidia</taxon>
        <taxon>Bacteroidales</taxon>
        <taxon>Tannerellaceae</taxon>
        <taxon>Parabacteroides</taxon>
    </lineage>
</organism>
<dbReference type="PROSITE" id="PS51257">
    <property type="entry name" value="PROKAR_LIPOPROTEIN"/>
    <property type="match status" value="1"/>
</dbReference>
<proteinExistence type="predicted"/>
<dbReference type="RefSeq" id="WP_079682387.1">
    <property type="nucleotide sequence ID" value="NZ_FUYQ01000003.1"/>
</dbReference>
<accession>A0A1T5AGB8</accession>
<evidence type="ECO:0000313" key="1">
    <source>
        <dbReference type="EMBL" id="SKB33869.1"/>
    </source>
</evidence>
<dbReference type="EMBL" id="FUYQ01000003">
    <property type="protein sequence ID" value="SKB33869.1"/>
    <property type="molecule type" value="Genomic_DNA"/>
</dbReference>
<sequence length="265" mass="31294">MQKLISGILISSCILTILSCNKDEAYDIYAVPLYVPILESMNMPRPEGSYNYPVIPNTKEWIKLNDREQMVDVCQINKSVVKAMSTQAVIQALWEYPLYADFFAWENTQKGYEFVYEELNVFQELKKRSDAASCLLYRYQRVAEKHKKHAFAHYLLEMHLAQNYFISQLNTDEKKAVVKRALEIFTIRQQDPEFTDTFMAIDITFYLVGRIMIHDQYKPFVDKLSIKPGWEKLFTEHVYNFYRSQDEANEFLETITSMANDYIKK</sequence>
<gene>
    <name evidence="1" type="ORF">SAMN05660349_00686</name>
</gene>
<evidence type="ECO:0000313" key="2">
    <source>
        <dbReference type="Proteomes" id="UP000190852"/>
    </source>
</evidence>
<name>A0A1T5AGB8_9BACT</name>
<dbReference type="AlphaFoldDB" id="A0A1T5AGB8"/>
<dbReference type="Proteomes" id="UP000190852">
    <property type="component" value="Unassembled WGS sequence"/>
</dbReference>